<evidence type="ECO:0000313" key="4">
    <source>
        <dbReference type="Proteomes" id="UP000628984"/>
    </source>
</evidence>
<evidence type="ECO:0000313" key="3">
    <source>
        <dbReference type="EMBL" id="GGW28166.1"/>
    </source>
</evidence>
<proteinExistence type="predicted"/>
<dbReference type="Proteomes" id="UP000628984">
    <property type="component" value="Unassembled WGS sequence"/>
</dbReference>
<gene>
    <name evidence="3" type="ORF">GCM10011452_16060</name>
</gene>
<dbReference type="AlphaFoldDB" id="A0A918ITW6"/>
<accession>A0A918ITW6</accession>
<reference evidence="3" key="1">
    <citation type="journal article" date="2014" name="Int. J. Syst. Evol. Microbiol.">
        <title>Complete genome sequence of Corynebacterium casei LMG S-19264T (=DSM 44701T), isolated from a smear-ripened cheese.</title>
        <authorList>
            <consortium name="US DOE Joint Genome Institute (JGI-PGF)"/>
            <person name="Walter F."/>
            <person name="Albersmeier A."/>
            <person name="Kalinowski J."/>
            <person name="Ruckert C."/>
        </authorList>
    </citation>
    <scope>NUCLEOTIDE SEQUENCE</scope>
    <source>
        <strain evidence="3">KCTC 23714</strain>
    </source>
</reference>
<protein>
    <submittedName>
        <fullName evidence="3">Uncharacterized protein</fullName>
    </submittedName>
</protein>
<dbReference type="RefSeq" id="WP_189633326.1">
    <property type="nucleotide sequence ID" value="NZ_BMYQ01000003.1"/>
</dbReference>
<name>A0A918ITW6_9RHOB</name>
<evidence type="ECO:0000256" key="2">
    <source>
        <dbReference type="SAM" id="SignalP"/>
    </source>
</evidence>
<comment type="caution">
    <text evidence="3">The sequence shown here is derived from an EMBL/GenBank/DDBJ whole genome shotgun (WGS) entry which is preliminary data.</text>
</comment>
<evidence type="ECO:0000256" key="1">
    <source>
        <dbReference type="SAM" id="MobiDB-lite"/>
    </source>
</evidence>
<keyword evidence="4" id="KW-1185">Reference proteome</keyword>
<organism evidence="3 4">
    <name type="scientific">Gemmobacter lanyuensis</name>
    <dbReference type="NCBI Taxonomy" id="1054497"/>
    <lineage>
        <taxon>Bacteria</taxon>
        <taxon>Pseudomonadati</taxon>
        <taxon>Pseudomonadota</taxon>
        <taxon>Alphaproteobacteria</taxon>
        <taxon>Rhodobacterales</taxon>
        <taxon>Paracoccaceae</taxon>
        <taxon>Gemmobacter</taxon>
    </lineage>
</organism>
<sequence>MKIVNTRSLWVGVALSALVVGQAGAWTHVVPTGQGSAADVVRISAEDEAQVDLTGGVEVDPAEPEVVIDEVLVDPAPVDDIPVDEVLVDPVPEDDDGVMWIGGSPDFCEACTSTGVEPGTEDEPVMADVVEGEGIEVVVDDPVMMEDGGASPEEIRDVISTTGMPTSAPVADAQRSTNGSSGQCGGDPRNMYCPD</sequence>
<reference evidence="3" key="2">
    <citation type="submission" date="2020-09" db="EMBL/GenBank/DDBJ databases">
        <authorList>
            <person name="Sun Q."/>
            <person name="Kim S."/>
        </authorList>
    </citation>
    <scope>NUCLEOTIDE SEQUENCE</scope>
    <source>
        <strain evidence="3">KCTC 23714</strain>
    </source>
</reference>
<feature type="region of interest" description="Disordered" evidence="1">
    <location>
        <begin position="161"/>
        <end position="195"/>
    </location>
</feature>
<dbReference type="EMBL" id="BMYQ01000003">
    <property type="protein sequence ID" value="GGW28166.1"/>
    <property type="molecule type" value="Genomic_DNA"/>
</dbReference>
<feature type="signal peptide" evidence="2">
    <location>
        <begin position="1"/>
        <end position="25"/>
    </location>
</feature>
<keyword evidence="2" id="KW-0732">Signal</keyword>
<feature type="chain" id="PRO_5037686826" evidence="2">
    <location>
        <begin position="26"/>
        <end position="195"/>
    </location>
</feature>